<name>A0A6C0J660_9ZZZZ</name>
<protein>
    <submittedName>
        <fullName evidence="1">Uncharacterized protein</fullName>
    </submittedName>
</protein>
<dbReference type="AlphaFoldDB" id="A0A6C0J660"/>
<proteinExistence type="predicted"/>
<sequence length="300" mass="36158">MYHIFFIIFILSILFILLQSNKSGKWENIQNNDNYFLFFGKNDFKFRNCLGIKDCKQKYIDSELELSPNEKKNLNEIFKKFNSLINYKFRNIFDNMSIIKVKNNIENGMPHTRERNIILPQSWIDRGMDNNNLDFLKLISHEQFHIYQRYNKTKITNFYLNNWKLEKLNKKLPKELLEINRTNPDALNNYNLLFRREKDLILPICLYRKNATSLIDTENIYLRLDNNHNFIDLVDDLENRKKLSNDKEFIEFFGGESSNNYHPNEISASFFELIIEDIITKNDIIRSPAYQEFKKYLKLN</sequence>
<reference evidence="1" key="1">
    <citation type="journal article" date="2020" name="Nature">
        <title>Giant virus diversity and host interactions through global metagenomics.</title>
        <authorList>
            <person name="Schulz F."/>
            <person name="Roux S."/>
            <person name="Paez-Espino D."/>
            <person name="Jungbluth S."/>
            <person name="Walsh D.A."/>
            <person name="Denef V.J."/>
            <person name="McMahon K.D."/>
            <person name="Konstantinidis K.T."/>
            <person name="Eloe-Fadrosh E.A."/>
            <person name="Kyrpides N.C."/>
            <person name="Woyke T."/>
        </authorList>
    </citation>
    <scope>NUCLEOTIDE SEQUENCE</scope>
    <source>
        <strain evidence="1">GVMAG-M-3300025860-25</strain>
    </source>
</reference>
<accession>A0A6C0J660</accession>
<dbReference type="EMBL" id="MN740336">
    <property type="protein sequence ID" value="QHU01205.1"/>
    <property type="molecule type" value="Genomic_DNA"/>
</dbReference>
<evidence type="ECO:0000313" key="1">
    <source>
        <dbReference type="EMBL" id="QHU01205.1"/>
    </source>
</evidence>
<organism evidence="1">
    <name type="scientific">viral metagenome</name>
    <dbReference type="NCBI Taxonomy" id="1070528"/>
    <lineage>
        <taxon>unclassified sequences</taxon>
        <taxon>metagenomes</taxon>
        <taxon>organismal metagenomes</taxon>
    </lineage>
</organism>